<feature type="compositionally biased region" description="Polar residues" evidence="1">
    <location>
        <begin position="102"/>
        <end position="115"/>
    </location>
</feature>
<proteinExistence type="predicted"/>
<protein>
    <submittedName>
        <fullName evidence="2">Uncharacterized protein</fullName>
    </submittedName>
</protein>
<dbReference type="AlphaFoldDB" id="A0A167CF41"/>
<name>A0A167CF41_9ASCO</name>
<dbReference type="Pfam" id="PF12223">
    <property type="entry name" value="DUF3602"/>
    <property type="match status" value="1"/>
</dbReference>
<gene>
    <name evidence="2" type="ORF">AWJ20_4427</name>
</gene>
<dbReference type="Proteomes" id="UP000189580">
    <property type="component" value="Chromosome c"/>
</dbReference>
<dbReference type="EMBL" id="CP014500">
    <property type="protein sequence ID" value="ANB11606.1"/>
    <property type="molecule type" value="Genomic_DNA"/>
</dbReference>
<dbReference type="InterPro" id="IPR022024">
    <property type="entry name" value="DUF3602"/>
</dbReference>
<dbReference type="RefSeq" id="XP_018734083.1">
    <property type="nucleotide sequence ID" value="XM_018881495.1"/>
</dbReference>
<keyword evidence="3" id="KW-1185">Reference proteome</keyword>
<feature type="compositionally biased region" description="Gly residues" evidence="1">
    <location>
        <begin position="1"/>
        <end position="10"/>
    </location>
</feature>
<feature type="compositionally biased region" description="Polar residues" evidence="1">
    <location>
        <begin position="29"/>
        <end position="46"/>
    </location>
</feature>
<sequence>MPLTGRGGYGNYVAKSKKPGSSEHELESVPSTPAPIQTFSSPTQTFRAGRGGWGNNIPIERMRTLSPTEYLEEAHKALDVEPESYSVGRGGAGNIMDRNRKNQLQPMFSGSSTESENAENTRRRRFSPFRQTSPRVPPSPPHSPVLLSPVSSMPPATKFNNDLQPTFSSSLWSKLKTTLSN</sequence>
<evidence type="ECO:0000313" key="3">
    <source>
        <dbReference type="Proteomes" id="UP000189580"/>
    </source>
</evidence>
<dbReference type="GeneID" id="30036558"/>
<feature type="compositionally biased region" description="Low complexity" evidence="1">
    <location>
        <begin position="144"/>
        <end position="155"/>
    </location>
</feature>
<dbReference type="PANTHER" id="PTHR34693">
    <property type="entry name" value="PROTEIN PAR32"/>
    <property type="match status" value="1"/>
</dbReference>
<feature type="region of interest" description="Disordered" evidence="1">
    <location>
        <begin position="1"/>
        <end position="58"/>
    </location>
</feature>
<evidence type="ECO:0000313" key="2">
    <source>
        <dbReference type="EMBL" id="ANB11606.1"/>
    </source>
</evidence>
<dbReference type="PANTHER" id="PTHR34693:SF1">
    <property type="entry name" value="PROTEIN PAR32"/>
    <property type="match status" value="1"/>
</dbReference>
<dbReference type="OrthoDB" id="2537432at2759"/>
<dbReference type="InterPro" id="IPR053203">
    <property type="entry name" value="Cisplatin_resist-associated"/>
</dbReference>
<dbReference type="KEGG" id="slb:AWJ20_4427"/>
<evidence type="ECO:0000256" key="1">
    <source>
        <dbReference type="SAM" id="MobiDB-lite"/>
    </source>
</evidence>
<reference evidence="2 3" key="1">
    <citation type="submission" date="2016-02" db="EMBL/GenBank/DDBJ databases">
        <title>Complete genome sequence and transcriptome regulation of the pentose utilising yeast Sugiyamaella lignohabitans.</title>
        <authorList>
            <person name="Bellasio M."/>
            <person name="Peymann A."/>
            <person name="Valli M."/>
            <person name="Sipitzky M."/>
            <person name="Graf A."/>
            <person name="Sauer M."/>
            <person name="Marx H."/>
            <person name="Mattanovich D."/>
        </authorList>
    </citation>
    <scope>NUCLEOTIDE SEQUENCE [LARGE SCALE GENOMIC DNA]</scope>
    <source>
        <strain evidence="2 3">CBS 10342</strain>
    </source>
</reference>
<accession>A0A167CF41</accession>
<organism evidence="2 3">
    <name type="scientific">Sugiyamaella lignohabitans</name>
    <dbReference type="NCBI Taxonomy" id="796027"/>
    <lineage>
        <taxon>Eukaryota</taxon>
        <taxon>Fungi</taxon>
        <taxon>Dikarya</taxon>
        <taxon>Ascomycota</taxon>
        <taxon>Saccharomycotina</taxon>
        <taxon>Dipodascomycetes</taxon>
        <taxon>Dipodascales</taxon>
        <taxon>Trichomonascaceae</taxon>
        <taxon>Sugiyamaella</taxon>
    </lineage>
</organism>
<feature type="region of interest" description="Disordered" evidence="1">
    <location>
        <begin position="82"/>
        <end position="166"/>
    </location>
</feature>